<keyword evidence="4" id="KW-0233">DNA recombination</keyword>
<evidence type="ECO:0000259" key="5">
    <source>
        <dbReference type="PROSITE" id="PS51898"/>
    </source>
</evidence>
<comment type="caution">
    <text evidence="6">The sequence shown here is derived from an EMBL/GenBank/DDBJ whole genome shotgun (WGS) entry which is preliminary data.</text>
</comment>
<dbReference type="PANTHER" id="PTHR30629">
    <property type="entry name" value="PROPHAGE INTEGRASE"/>
    <property type="match status" value="1"/>
</dbReference>
<dbReference type="PROSITE" id="PS51898">
    <property type="entry name" value="TYR_RECOMBINASE"/>
    <property type="match status" value="1"/>
</dbReference>
<name>A0ABW8R475_9PSED</name>
<dbReference type="Gene3D" id="1.10.443.10">
    <property type="entry name" value="Intergrase catalytic core"/>
    <property type="match status" value="1"/>
</dbReference>
<dbReference type="InterPro" id="IPR010998">
    <property type="entry name" value="Integrase_recombinase_N"/>
</dbReference>
<dbReference type="PANTHER" id="PTHR30629:SF2">
    <property type="entry name" value="PROPHAGE INTEGRASE INTS-RELATED"/>
    <property type="match status" value="1"/>
</dbReference>
<dbReference type="Gene3D" id="3.30.160.390">
    <property type="entry name" value="Integrase, DNA-binding domain"/>
    <property type="match status" value="1"/>
</dbReference>
<dbReference type="InterPro" id="IPR011010">
    <property type="entry name" value="DNA_brk_join_enz"/>
</dbReference>
<keyword evidence="7" id="KW-1185">Reference proteome</keyword>
<dbReference type="Gene3D" id="1.10.150.130">
    <property type="match status" value="1"/>
</dbReference>
<keyword evidence="2" id="KW-0229">DNA integration</keyword>
<evidence type="ECO:0000256" key="1">
    <source>
        <dbReference type="ARBA" id="ARBA00008857"/>
    </source>
</evidence>
<evidence type="ECO:0000313" key="6">
    <source>
        <dbReference type="EMBL" id="MFK9005568.1"/>
    </source>
</evidence>
<dbReference type="Pfam" id="PF24624">
    <property type="entry name" value="Int_N"/>
    <property type="match status" value="1"/>
</dbReference>
<dbReference type="EMBL" id="JBJHQF010000023">
    <property type="protein sequence ID" value="MFK9005568.1"/>
    <property type="molecule type" value="Genomic_DNA"/>
</dbReference>
<evidence type="ECO:0000256" key="4">
    <source>
        <dbReference type="ARBA" id="ARBA00023172"/>
    </source>
</evidence>
<dbReference type="SUPFAM" id="SSF56349">
    <property type="entry name" value="DNA breaking-rejoining enzymes"/>
    <property type="match status" value="1"/>
</dbReference>
<proteinExistence type="inferred from homology"/>
<dbReference type="RefSeq" id="WP_406598153.1">
    <property type="nucleotide sequence ID" value="NZ_JBJHQF010000023.1"/>
</dbReference>
<dbReference type="InterPro" id="IPR050808">
    <property type="entry name" value="Phage_Integrase"/>
</dbReference>
<reference evidence="6 7" key="1">
    <citation type="submission" date="2024-11" db="EMBL/GenBank/DDBJ databases">
        <authorList>
            <person name="Lucas J.A."/>
        </authorList>
    </citation>
    <scope>NUCLEOTIDE SEQUENCE [LARGE SCALE GENOMIC DNA]</scope>
    <source>
        <strain evidence="6 7">Z 7.15</strain>
    </source>
</reference>
<feature type="domain" description="Tyr recombinase" evidence="5">
    <location>
        <begin position="230"/>
        <end position="401"/>
    </location>
</feature>
<dbReference type="InterPro" id="IPR013762">
    <property type="entry name" value="Integrase-like_cat_sf"/>
</dbReference>
<protein>
    <submittedName>
        <fullName evidence="6">Tyrosine-type recombinase/integrase</fullName>
    </submittedName>
</protein>
<evidence type="ECO:0000313" key="7">
    <source>
        <dbReference type="Proteomes" id="UP001623008"/>
    </source>
</evidence>
<dbReference type="Pfam" id="PF00589">
    <property type="entry name" value="Phage_integrase"/>
    <property type="match status" value="1"/>
</dbReference>
<dbReference type="InterPro" id="IPR038488">
    <property type="entry name" value="Integrase_DNA-bd_sf"/>
</dbReference>
<comment type="similarity">
    <text evidence="1">Belongs to the 'phage' integrase family.</text>
</comment>
<evidence type="ECO:0000256" key="3">
    <source>
        <dbReference type="ARBA" id="ARBA00023125"/>
    </source>
</evidence>
<dbReference type="Proteomes" id="UP001623008">
    <property type="component" value="Unassembled WGS sequence"/>
</dbReference>
<evidence type="ECO:0000256" key="2">
    <source>
        <dbReference type="ARBA" id="ARBA00022908"/>
    </source>
</evidence>
<accession>A0ABW8R475</accession>
<dbReference type="Pfam" id="PF13356">
    <property type="entry name" value="Arm-DNA-bind_3"/>
    <property type="match status" value="1"/>
</dbReference>
<gene>
    <name evidence="6" type="ORF">ACJEBJ_15675</name>
</gene>
<keyword evidence="3" id="KW-0238">DNA-binding</keyword>
<organism evidence="6 7">
    <name type="scientific">Pseudomonas pergaminensis</name>
    <dbReference type="NCBI Taxonomy" id="2853159"/>
    <lineage>
        <taxon>Bacteria</taxon>
        <taxon>Pseudomonadati</taxon>
        <taxon>Pseudomonadota</taxon>
        <taxon>Gammaproteobacteria</taxon>
        <taxon>Pseudomonadales</taxon>
        <taxon>Pseudomonadaceae</taxon>
        <taxon>Pseudomonas</taxon>
    </lineage>
</organism>
<dbReference type="CDD" id="cd00796">
    <property type="entry name" value="INT_Rci_Hp1_C"/>
    <property type="match status" value="1"/>
</dbReference>
<dbReference type="InterPro" id="IPR057084">
    <property type="entry name" value="Int_N"/>
</dbReference>
<sequence length="403" mass="45270">MKEKLTAKLLGSLQVTGNEYEVHDTTVGGLFVRVTAAGAKSYVVSWARGRKKTLGRVGILTLDQARTEATQYLAEARSHGEPLAVTQGRRGATLPSLRDFIEDTYMPWFKAHHKGHEKTQHTLSNNFDPIMSQRLDAITGRDLEQIRTGWMQAGNKASTVNRKMGSISGVFSRAVEWEYIDTHPLAKLKQLKVDSKGVIRYLAADETKRLRDALDARQDEMRAERESANAWRTDRHKEPMPSLLELPFTDHLKPMVLVSLNTGMRRGELFDLKWSAVNFDTKTITVAGATTKTSDTRHIPMNKETIGVLEAWKKQVSKSPYVFPGQGGGRFEDVKSAWLKLLERAQIDGFRWHDMRHDFASRLVMAGVPLNTVRDLLGHADIKMTLRYAHLAPGTKAAAVELL</sequence>
<dbReference type="InterPro" id="IPR002104">
    <property type="entry name" value="Integrase_catalytic"/>
</dbReference>
<dbReference type="InterPro" id="IPR025166">
    <property type="entry name" value="Integrase_DNA_bind_dom"/>
</dbReference>